<dbReference type="PROSITE" id="PS51819">
    <property type="entry name" value="VOC"/>
    <property type="match status" value="2"/>
</dbReference>
<dbReference type="InterPro" id="IPR037523">
    <property type="entry name" value="VOC_core"/>
</dbReference>
<evidence type="ECO:0000256" key="1">
    <source>
        <dbReference type="ARBA" id="ARBA00010363"/>
    </source>
</evidence>
<organism evidence="4 5">
    <name type="scientific">Gnathostoma spinigerum</name>
    <dbReference type="NCBI Taxonomy" id="75299"/>
    <lineage>
        <taxon>Eukaryota</taxon>
        <taxon>Metazoa</taxon>
        <taxon>Ecdysozoa</taxon>
        <taxon>Nematoda</taxon>
        <taxon>Chromadorea</taxon>
        <taxon>Rhabditida</taxon>
        <taxon>Spirurina</taxon>
        <taxon>Gnathostomatomorpha</taxon>
        <taxon>Gnathostomatoidea</taxon>
        <taxon>Gnathostomatidae</taxon>
        <taxon>Gnathostoma</taxon>
    </lineage>
</organism>
<feature type="domain" description="VOC" evidence="3">
    <location>
        <begin position="134"/>
        <end position="253"/>
    </location>
</feature>
<gene>
    <name evidence="4" type="ORF">AB6A40_000975</name>
</gene>
<name>A0ABD6E5B8_9BILA</name>
<evidence type="ECO:0000313" key="4">
    <source>
        <dbReference type="EMBL" id="MFH4974266.1"/>
    </source>
</evidence>
<dbReference type="Proteomes" id="UP001608902">
    <property type="component" value="Unassembled WGS sequence"/>
</dbReference>
<evidence type="ECO:0000313" key="5">
    <source>
        <dbReference type="Proteomes" id="UP001608902"/>
    </source>
</evidence>
<evidence type="ECO:0000256" key="2">
    <source>
        <dbReference type="ARBA" id="ARBA00022737"/>
    </source>
</evidence>
<protein>
    <recommendedName>
        <fullName evidence="3">VOC domain-containing protein</fullName>
    </recommendedName>
</protein>
<dbReference type="PANTHER" id="PTHR46466:SF1">
    <property type="entry name" value="GLYOXALASE DOMAIN-CONTAINING PROTEIN 4"/>
    <property type="match status" value="1"/>
</dbReference>
<dbReference type="Gene3D" id="3.10.180.10">
    <property type="entry name" value="2,3-Dihydroxybiphenyl 1,2-Dioxygenase, domain 1"/>
    <property type="match status" value="2"/>
</dbReference>
<sequence length="293" mass="33438">MARALHYVFKIGNRKKSYDFFTEVLHMKVLRHEEFSEGCKAACNGPYDGMWSKTMVGYGAEDDHFVFELTYNYGKTSYALGNDFAGAYIESYDVFANIRSLQLGQSSGDQKWFRIEDPDGHPFFISEGHRNGDPVCKIALNTNSLAETIHYWTDFAGMSVVSRDDRSCILSFGDDQCCLEWRKIDDKLYRGEAYGRIAFSIPTAQLKPLEEKARKEQKKILTPYTSLPTESKATVDVVILADNNDHEICFVGDEGFRELSAVDPKSDQLLRNAIDEDHSSEWDGIRRKKKTQK</sequence>
<dbReference type="InterPro" id="IPR043193">
    <property type="entry name" value="GLOD4"/>
</dbReference>
<dbReference type="EMBL" id="JBGFUD010000323">
    <property type="protein sequence ID" value="MFH4974266.1"/>
    <property type="molecule type" value="Genomic_DNA"/>
</dbReference>
<evidence type="ECO:0000259" key="3">
    <source>
        <dbReference type="PROSITE" id="PS51819"/>
    </source>
</evidence>
<comment type="caution">
    <text evidence="4">The sequence shown here is derived from an EMBL/GenBank/DDBJ whole genome shotgun (WGS) entry which is preliminary data.</text>
</comment>
<keyword evidence="2" id="KW-0677">Repeat</keyword>
<dbReference type="PANTHER" id="PTHR46466">
    <property type="entry name" value="GLYOXALASE DOMAIN-CONTAINING PROTEIN 4"/>
    <property type="match status" value="1"/>
</dbReference>
<keyword evidence="5" id="KW-1185">Reference proteome</keyword>
<accession>A0ABD6E5B8</accession>
<dbReference type="InterPro" id="IPR043194">
    <property type="entry name" value="GLOD4_C"/>
</dbReference>
<proteinExistence type="inferred from homology"/>
<dbReference type="AlphaFoldDB" id="A0ABD6E5B8"/>
<dbReference type="InterPro" id="IPR029068">
    <property type="entry name" value="Glyas_Bleomycin-R_OHBP_Dase"/>
</dbReference>
<dbReference type="SUPFAM" id="SSF54593">
    <property type="entry name" value="Glyoxalase/Bleomycin resistance protein/Dihydroxybiphenyl dioxygenase"/>
    <property type="match status" value="2"/>
</dbReference>
<dbReference type="CDD" id="cd16357">
    <property type="entry name" value="GLOD4_C"/>
    <property type="match status" value="1"/>
</dbReference>
<feature type="domain" description="VOC" evidence="3">
    <location>
        <begin position="3"/>
        <end position="128"/>
    </location>
</feature>
<reference evidence="4 5" key="1">
    <citation type="submission" date="2024-08" db="EMBL/GenBank/DDBJ databases">
        <title>Gnathostoma spinigerum genome.</title>
        <authorList>
            <person name="Gonzalez-Bertolin B."/>
            <person name="Monzon S."/>
            <person name="Zaballos A."/>
            <person name="Jimenez P."/>
            <person name="Dekumyoy P."/>
            <person name="Varona S."/>
            <person name="Cuesta I."/>
            <person name="Sumanam S."/>
            <person name="Adisakwattana P."/>
            <person name="Gasser R.B."/>
            <person name="Hernandez-Gonzalez A."/>
            <person name="Young N.D."/>
            <person name="Perteguer M.J."/>
        </authorList>
    </citation>
    <scope>NUCLEOTIDE SEQUENCE [LARGE SCALE GENOMIC DNA]</scope>
    <source>
        <strain evidence="4">AL3</strain>
        <tissue evidence="4">Liver</tissue>
    </source>
</reference>
<comment type="similarity">
    <text evidence="1">Belongs to the glyoxalase I family.</text>
</comment>
<dbReference type="Pfam" id="PF21701">
    <property type="entry name" value="GLOD4_C"/>
    <property type="match status" value="1"/>
</dbReference>